<dbReference type="GO" id="GO:0015344">
    <property type="term" value="F:siderophore uptake transmembrane transporter activity"/>
    <property type="evidence" value="ECO:0007669"/>
    <property type="project" value="TreeGrafter"/>
</dbReference>
<evidence type="ECO:0000256" key="2">
    <source>
        <dbReference type="ARBA" id="ARBA00009810"/>
    </source>
</evidence>
<dbReference type="AlphaFoldDB" id="A0A839T6D4"/>
<evidence type="ECO:0000256" key="3">
    <source>
        <dbReference type="ARBA" id="ARBA00022448"/>
    </source>
</evidence>
<organism evidence="17 18">
    <name type="scientific">Azomonas macrocytogenes</name>
    <name type="common">Azotobacter macrocytogenes</name>
    <dbReference type="NCBI Taxonomy" id="69962"/>
    <lineage>
        <taxon>Bacteria</taxon>
        <taxon>Pseudomonadati</taxon>
        <taxon>Pseudomonadota</taxon>
        <taxon>Gammaproteobacteria</taxon>
        <taxon>Pseudomonadales</taxon>
        <taxon>Pseudomonadaceae</taxon>
        <taxon>Azomonas</taxon>
    </lineage>
</organism>
<dbReference type="InterPro" id="IPR000531">
    <property type="entry name" value="Beta-barrel_TonB"/>
</dbReference>
<evidence type="ECO:0000256" key="11">
    <source>
        <dbReference type="ARBA" id="ARBA00023136"/>
    </source>
</evidence>
<dbReference type="Gene3D" id="2.40.170.20">
    <property type="entry name" value="TonB-dependent receptor, beta-barrel domain"/>
    <property type="match status" value="1"/>
</dbReference>
<dbReference type="SMART" id="SM00965">
    <property type="entry name" value="STN"/>
    <property type="match status" value="1"/>
</dbReference>
<sequence length="806" mass="89662">MSNRQPSTFRSKPSALAIALKAILVGSTGLAITPLSVSVLAQETAAARSYNLPSAPLEEALNRFAQQAGITLPFDPALVAGKQAPAFKGRYSVGEALALLLAGSGLSATQNDNGTWSLVATRQTSDVMSLDAMTVVDNQLGTITENTKSYTPGVIASATKLVLTPRETPQSVTVVTRQHMDDFNLTNMDKVMQHTPGVTVTTYDSDRSEYYARGFAITNFQYDGIPIQRNSQYSSGNALSDMITYDRVEIIKGASGLTTGAGTPGATLNLVRKKPTAYLSGHATAEAGSWDNYRTEWDVGGPLNESASIRGRVASAFQDRQSFQDHYKRLNKAYYGILEIDLSPETLLTFGADYNKTIPTGSNWNGVPLFDSKGNTVHVTRSFNPGASWSTYEQYTHSLFTQLDHNFDNGWVSRTYYTYQVNGYDAQLGSANGIPNVDNGNSTTFISGQYRGKTKSHAVELYASGPFELFGREHELVIGASAYRNHWKGKNWGSTRIATGDFYDWLGEIKKRDWGKPTSHLDELTNQRAIYATARFKPTDDLSLIIGSRITDYHLTRDKNSRSSGEVTPFAGVVYDLNKNFSAYASYTSIFLPSRYLDTKGQLLNPDEGDSYETGIKGEWFDGHLNANLSYFEIRESDRAEYAAYDYSRNDSLYEAVKAKTKGIEAEISGEIFPGWNIQAGYTYKTIRRDKDNHKLSTQEPEQIVKLYMTYRLPGRWNKFTIGGGANYQGTTWRDVTNPVGGSEQYRQEAFWLVNVMSKYQMTDKLSATLNINNLFDNYYYTNIGNVNTKAYGEPRNMMLTTRWDF</sequence>
<dbReference type="Gene3D" id="2.170.130.10">
    <property type="entry name" value="TonB-dependent receptor, plug domain"/>
    <property type="match status" value="1"/>
</dbReference>
<dbReference type="InterPro" id="IPR037066">
    <property type="entry name" value="Plug_dom_sf"/>
</dbReference>
<evidence type="ECO:0000313" key="18">
    <source>
        <dbReference type="Proteomes" id="UP000549250"/>
    </source>
</evidence>
<evidence type="ECO:0000313" key="17">
    <source>
        <dbReference type="EMBL" id="MBB3103854.1"/>
    </source>
</evidence>
<dbReference type="PROSITE" id="PS52016">
    <property type="entry name" value="TONB_DEPENDENT_REC_3"/>
    <property type="match status" value="1"/>
</dbReference>
<dbReference type="GO" id="GO:0015891">
    <property type="term" value="P:siderophore transport"/>
    <property type="evidence" value="ECO:0007669"/>
    <property type="project" value="InterPro"/>
</dbReference>
<dbReference type="PANTHER" id="PTHR32552">
    <property type="entry name" value="FERRICHROME IRON RECEPTOR-RELATED"/>
    <property type="match status" value="1"/>
</dbReference>
<dbReference type="Pfam" id="PF07660">
    <property type="entry name" value="STN"/>
    <property type="match status" value="1"/>
</dbReference>
<comment type="subcellular location">
    <subcellularLocation>
        <location evidence="1 14">Cell outer membrane</location>
        <topology evidence="1 14">Multi-pass membrane protein</topology>
    </subcellularLocation>
</comment>
<keyword evidence="4 14" id="KW-1134">Transmembrane beta strand</keyword>
<keyword evidence="6 14" id="KW-0812">Transmembrane</keyword>
<dbReference type="Proteomes" id="UP000549250">
    <property type="component" value="Unassembled WGS sequence"/>
</dbReference>
<name>A0A839T6D4_AZOMA</name>
<dbReference type="GO" id="GO:0009279">
    <property type="term" value="C:cell outer membrane"/>
    <property type="evidence" value="ECO:0007669"/>
    <property type="project" value="UniProtKB-SubCell"/>
</dbReference>
<keyword evidence="10 15" id="KW-0798">TonB box</keyword>
<comment type="similarity">
    <text evidence="2 14 15">Belongs to the TonB-dependent receptor family.</text>
</comment>
<keyword evidence="11 14" id="KW-0472">Membrane</keyword>
<dbReference type="SUPFAM" id="SSF56935">
    <property type="entry name" value="Porins"/>
    <property type="match status" value="1"/>
</dbReference>
<protein>
    <submittedName>
        <fullName evidence="17">Outer membrane receptor for ferric coprogen and ferric-rhodotorulic acid</fullName>
    </submittedName>
</protein>
<evidence type="ECO:0000256" key="9">
    <source>
        <dbReference type="ARBA" id="ARBA00023065"/>
    </source>
</evidence>
<keyword evidence="3 14" id="KW-0813">Transport</keyword>
<dbReference type="NCBIfam" id="TIGR01783">
    <property type="entry name" value="TonB-siderophor"/>
    <property type="match status" value="1"/>
</dbReference>
<keyword evidence="12 17" id="KW-0675">Receptor</keyword>
<dbReference type="CDD" id="cd01347">
    <property type="entry name" value="ligand_gated_channel"/>
    <property type="match status" value="1"/>
</dbReference>
<dbReference type="InterPro" id="IPR011662">
    <property type="entry name" value="Secretin/TonB_short_N"/>
</dbReference>
<dbReference type="RefSeq" id="WP_183166769.1">
    <property type="nucleotide sequence ID" value="NZ_JACHXI010000010.1"/>
</dbReference>
<evidence type="ECO:0000256" key="4">
    <source>
        <dbReference type="ARBA" id="ARBA00022452"/>
    </source>
</evidence>
<comment type="caution">
    <text evidence="17">The sequence shown here is derived from an EMBL/GenBank/DDBJ whole genome shotgun (WGS) entry which is preliminary data.</text>
</comment>
<evidence type="ECO:0000256" key="6">
    <source>
        <dbReference type="ARBA" id="ARBA00022692"/>
    </source>
</evidence>
<keyword evidence="8" id="KW-0408">Iron</keyword>
<feature type="domain" description="Secretin/TonB short N-terminal" evidence="16">
    <location>
        <begin position="70"/>
        <end position="121"/>
    </location>
</feature>
<proteinExistence type="inferred from homology"/>
<evidence type="ECO:0000256" key="14">
    <source>
        <dbReference type="PROSITE-ProRule" id="PRU01360"/>
    </source>
</evidence>
<keyword evidence="18" id="KW-1185">Reference proteome</keyword>
<evidence type="ECO:0000256" key="7">
    <source>
        <dbReference type="ARBA" id="ARBA00022729"/>
    </source>
</evidence>
<dbReference type="FunFam" id="2.170.130.10:FF:000010">
    <property type="entry name" value="Ferripyoverdine receptor"/>
    <property type="match status" value="1"/>
</dbReference>
<dbReference type="Pfam" id="PF07715">
    <property type="entry name" value="Plug"/>
    <property type="match status" value="1"/>
</dbReference>
<dbReference type="InterPro" id="IPR010105">
    <property type="entry name" value="TonB_sidphr_rcpt"/>
</dbReference>
<dbReference type="InterPro" id="IPR039426">
    <property type="entry name" value="TonB-dep_rcpt-like"/>
</dbReference>
<dbReference type="EMBL" id="JACHXI010000010">
    <property type="protein sequence ID" value="MBB3103854.1"/>
    <property type="molecule type" value="Genomic_DNA"/>
</dbReference>
<evidence type="ECO:0000256" key="1">
    <source>
        <dbReference type="ARBA" id="ARBA00004571"/>
    </source>
</evidence>
<evidence type="ECO:0000256" key="5">
    <source>
        <dbReference type="ARBA" id="ARBA00022496"/>
    </source>
</evidence>
<evidence type="ECO:0000256" key="15">
    <source>
        <dbReference type="RuleBase" id="RU003357"/>
    </source>
</evidence>
<evidence type="ECO:0000256" key="12">
    <source>
        <dbReference type="ARBA" id="ARBA00023170"/>
    </source>
</evidence>
<evidence type="ECO:0000256" key="10">
    <source>
        <dbReference type="ARBA" id="ARBA00023077"/>
    </source>
</evidence>
<keyword evidence="7" id="KW-0732">Signal</keyword>
<dbReference type="GO" id="GO:0038023">
    <property type="term" value="F:signaling receptor activity"/>
    <property type="evidence" value="ECO:0007669"/>
    <property type="project" value="InterPro"/>
</dbReference>
<gene>
    <name evidence="17" type="ORF">FHR87_002264</name>
</gene>
<dbReference type="PANTHER" id="PTHR32552:SF74">
    <property type="entry name" value="HYDROXAMATE SIDEROPHORE RECEPTOR FHUE"/>
    <property type="match status" value="1"/>
</dbReference>
<keyword evidence="13 14" id="KW-0998">Cell outer membrane</keyword>
<evidence type="ECO:0000259" key="16">
    <source>
        <dbReference type="SMART" id="SM00965"/>
    </source>
</evidence>
<keyword evidence="5" id="KW-0410">Iron transport</keyword>
<dbReference type="InterPro" id="IPR012910">
    <property type="entry name" value="Plug_dom"/>
</dbReference>
<dbReference type="Gene3D" id="3.55.50.30">
    <property type="match status" value="1"/>
</dbReference>
<reference evidence="17 18" key="1">
    <citation type="submission" date="2020-08" db="EMBL/GenBank/DDBJ databases">
        <title>Genomic Encyclopedia of Type Strains, Phase III (KMG-III): the genomes of soil and plant-associated and newly described type strains.</title>
        <authorList>
            <person name="Whitman W."/>
        </authorList>
    </citation>
    <scope>NUCLEOTIDE SEQUENCE [LARGE SCALE GENOMIC DNA]</scope>
    <source>
        <strain evidence="17 18">CECT 4462</strain>
    </source>
</reference>
<evidence type="ECO:0000256" key="13">
    <source>
        <dbReference type="ARBA" id="ARBA00023237"/>
    </source>
</evidence>
<dbReference type="InterPro" id="IPR036942">
    <property type="entry name" value="Beta-barrel_TonB_sf"/>
</dbReference>
<evidence type="ECO:0000256" key="8">
    <source>
        <dbReference type="ARBA" id="ARBA00023004"/>
    </source>
</evidence>
<keyword evidence="9" id="KW-0406">Ion transport</keyword>
<dbReference type="Pfam" id="PF00593">
    <property type="entry name" value="TonB_dep_Rec_b-barrel"/>
    <property type="match status" value="1"/>
</dbReference>
<accession>A0A839T6D4</accession>